<dbReference type="Gramene" id="EOY30911">
    <property type="protein sequence ID" value="EOY30911"/>
    <property type="gene ID" value="TCM_037955"/>
</dbReference>
<protein>
    <recommendedName>
        <fullName evidence="3">RNase H type-1 domain-containing protein</fullName>
    </recommendedName>
</protein>
<evidence type="ECO:0008006" key="3">
    <source>
        <dbReference type="Google" id="ProtNLM"/>
    </source>
</evidence>
<dbReference type="InterPro" id="IPR052929">
    <property type="entry name" value="RNase_H-like_EbsB-rel"/>
</dbReference>
<gene>
    <name evidence="1" type="ORF">TCM_037955</name>
</gene>
<dbReference type="PANTHER" id="PTHR47074:SF11">
    <property type="entry name" value="REVERSE TRANSCRIPTASE-LIKE PROTEIN"/>
    <property type="match status" value="1"/>
</dbReference>
<reference evidence="1" key="1">
    <citation type="journal article" date="2013" name="Genome Biol.">
        <title>The genome sequence of the most widely cultivated cacao type and its use to identify candidate genes regulating pod color.</title>
        <authorList>
            <person name="Motamayor J.C."/>
            <person name="Mockaitis K."/>
            <person name="Schmutz J."/>
            <person name="Haiminen N."/>
            <person name="Iii D.L."/>
            <person name="Cornejo O."/>
            <person name="Findley S.D."/>
            <person name="Zheng P."/>
            <person name="Utro F."/>
            <person name="Royaert S."/>
            <person name="Saski C."/>
            <person name="Jenkins J."/>
            <person name="Podicheti R."/>
            <person name="Zhao M."/>
            <person name="Scheffler B.E."/>
            <person name="Stack J.C."/>
            <person name="Feltus F.A."/>
            <person name="Mustiga G.M."/>
            <person name="Amores F."/>
            <person name="Phillips W."/>
            <person name="Marelli J.P."/>
            <person name="May G.D."/>
            <person name="Shapiro H."/>
            <person name="Ma J."/>
            <person name="Bustamante C.D."/>
            <person name="Schnell R.J."/>
            <person name="Main D."/>
            <person name="Gilbert D."/>
            <person name="Parida L."/>
            <person name="Kuhn D.N."/>
        </authorList>
    </citation>
    <scope>NUCLEOTIDE SEQUENCE [LARGE SCALE GENOMIC DNA]</scope>
</reference>
<keyword evidence="2" id="KW-1185">Reference proteome</keyword>
<organism evidence="1 2">
    <name type="scientific">Theobroma cacao</name>
    <name type="common">Cacao</name>
    <name type="synonym">Cocoa</name>
    <dbReference type="NCBI Taxonomy" id="3641"/>
    <lineage>
        <taxon>Eukaryota</taxon>
        <taxon>Viridiplantae</taxon>
        <taxon>Streptophyta</taxon>
        <taxon>Embryophyta</taxon>
        <taxon>Tracheophyta</taxon>
        <taxon>Spermatophyta</taxon>
        <taxon>Magnoliopsida</taxon>
        <taxon>eudicotyledons</taxon>
        <taxon>Gunneridae</taxon>
        <taxon>Pentapetalae</taxon>
        <taxon>rosids</taxon>
        <taxon>malvids</taxon>
        <taxon>Malvales</taxon>
        <taxon>Malvaceae</taxon>
        <taxon>Byttnerioideae</taxon>
        <taxon>Theobroma</taxon>
    </lineage>
</organism>
<dbReference type="AlphaFoldDB" id="A0A061GMZ8"/>
<dbReference type="EMBL" id="CM001887">
    <property type="protein sequence ID" value="EOY30911.1"/>
    <property type="molecule type" value="Genomic_DNA"/>
</dbReference>
<proteinExistence type="predicted"/>
<dbReference type="HOGENOM" id="CLU_1716544_0_0_1"/>
<dbReference type="InParanoid" id="A0A061GMZ8"/>
<evidence type="ECO:0000313" key="1">
    <source>
        <dbReference type="EMBL" id="EOY30911.1"/>
    </source>
</evidence>
<evidence type="ECO:0000313" key="2">
    <source>
        <dbReference type="Proteomes" id="UP000026915"/>
    </source>
</evidence>
<dbReference type="PANTHER" id="PTHR47074">
    <property type="entry name" value="BNAC02G40300D PROTEIN"/>
    <property type="match status" value="1"/>
</dbReference>
<accession>A0A061GMZ8</accession>
<name>A0A061GMZ8_THECC</name>
<dbReference type="Proteomes" id="UP000026915">
    <property type="component" value="Chromosome 9"/>
</dbReference>
<sequence>MSEDKISRTSNKTDEKYFGLFIITTWANRVLEKQGFREDNRGAQRLLPMGDFPRSHVEEYQLALKQSPMVSLVDKWKRPPQGMVKVSSDGAVDLANRSGGLGVIIRDEEGFELGTFYARLTMEVVPLVIEAIATDTELEFAKQHGIHMYRGGR</sequence>